<dbReference type="Gene3D" id="3.80.10.10">
    <property type="entry name" value="Ribonuclease Inhibitor"/>
    <property type="match status" value="1"/>
</dbReference>
<keyword evidence="1" id="KW-0728">SH3 domain</keyword>
<feature type="compositionally biased region" description="Basic and acidic residues" evidence="3">
    <location>
        <begin position="2537"/>
        <end position="2546"/>
    </location>
</feature>
<dbReference type="CDD" id="cd11780">
    <property type="entry name" value="SH3_Sorbs_3"/>
    <property type="match status" value="1"/>
</dbReference>
<evidence type="ECO:0000313" key="6">
    <source>
        <dbReference type="Proteomes" id="UP000069272"/>
    </source>
</evidence>
<feature type="compositionally biased region" description="Basic and acidic residues" evidence="3">
    <location>
        <begin position="697"/>
        <end position="708"/>
    </location>
</feature>
<feature type="compositionally biased region" description="Basic and acidic residues" evidence="3">
    <location>
        <begin position="2427"/>
        <end position="2461"/>
    </location>
</feature>
<keyword evidence="6" id="KW-1185">Reference proteome</keyword>
<feature type="compositionally biased region" description="Low complexity" evidence="3">
    <location>
        <begin position="2871"/>
        <end position="2885"/>
    </location>
</feature>
<feature type="region of interest" description="Disordered" evidence="3">
    <location>
        <begin position="1169"/>
        <end position="1274"/>
    </location>
</feature>
<feature type="compositionally biased region" description="Polar residues" evidence="3">
    <location>
        <begin position="1256"/>
        <end position="1272"/>
    </location>
</feature>
<dbReference type="PANTHER" id="PTHR14167:SF116">
    <property type="entry name" value="CAP, ISOFORM AC"/>
    <property type="match status" value="1"/>
</dbReference>
<dbReference type="InterPro" id="IPR050384">
    <property type="entry name" value="Endophilin_SH3RF"/>
</dbReference>
<feature type="region of interest" description="Disordered" evidence="3">
    <location>
        <begin position="2406"/>
        <end position="2475"/>
    </location>
</feature>
<feature type="region of interest" description="Disordered" evidence="3">
    <location>
        <begin position="895"/>
        <end position="921"/>
    </location>
</feature>
<accession>A0A182FI92</accession>
<feature type="region of interest" description="Disordered" evidence="3">
    <location>
        <begin position="116"/>
        <end position="145"/>
    </location>
</feature>
<feature type="region of interest" description="Disordered" evidence="3">
    <location>
        <begin position="1699"/>
        <end position="1730"/>
    </location>
</feature>
<feature type="compositionally biased region" description="Low complexity" evidence="3">
    <location>
        <begin position="1242"/>
        <end position="1255"/>
    </location>
</feature>
<dbReference type="SUPFAM" id="SSF50044">
    <property type="entry name" value="SH3-domain"/>
    <property type="match status" value="3"/>
</dbReference>
<evidence type="ECO:0000256" key="2">
    <source>
        <dbReference type="ARBA" id="ARBA00022737"/>
    </source>
</evidence>
<feature type="compositionally biased region" description="Low complexity" evidence="3">
    <location>
        <begin position="834"/>
        <end position="844"/>
    </location>
</feature>
<evidence type="ECO:0000259" key="4">
    <source>
        <dbReference type="PROSITE" id="PS50002"/>
    </source>
</evidence>
<feature type="compositionally biased region" description="Polar residues" evidence="3">
    <location>
        <begin position="541"/>
        <end position="553"/>
    </location>
</feature>
<feature type="region of interest" description="Disordered" evidence="3">
    <location>
        <begin position="810"/>
        <end position="849"/>
    </location>
</feature>
<dbReference type="InterPro" id="IPR032675">
    <property type="entry name" value="LRR_dom_sf"/>
</dbReference>
<feature type="region of interest" description="Disordered" evidence="3">
    <location>
        <begin position="286"/>
        <end position="375"/>
    </location>
</feature>
<feature type="region of interest" description="Disordered" evidence="3">
    <location>
        <begin position="507"/>
        <end position="553"/>
    </location>
</feature>
<sequence length="3593" mass="400779">MKCSSCIGGGRRSLSSSDHESSSPLSSPVTKANQLEQNMAENSQKPRGSEDSSTSRPPSITIEELDDDVFDSTKEEELHRHTQRYTQELNDFEDSFSYQLAPPSVARLEVIREEDSGDACSDCSDNENPEPRDDSASLSSSKVKQFSPAKMLRDLLRYRRGRSKQRHFERQEQTTCLLVGAKESTIVPTEYRSVCTTETVDCEKSEVELVYVGSNSSSMDDLSDMDEGAPIFAESQNLNSLQFNGDFEFSNSDTVDSTIEAVDDHIRTKSLNQALDVNQISITEIDNDRDSTQRDSHRAIDSPIVEQQITESTTVSSNDQQACAAAPVRNSHGEDRQRKAGRRSPEAGEPATPHLTSPPGLPFSSLRSTPNERFEDDVDGMCDRTNGERSAEDSLVVTDDEKMRARTMLEVNRARAELSSSEPVAKVRDRVLSATDVKENVTELFSACSSTPDIDRAGSCYAFGVPCVHQVDSSIVVNHSSRNEEPCFGKIMTVDNGVGNDIEEENSGVVGTPECTSASPLAAEGTPLPQNPLAKEKTDVESTPSESDVSSVTNLAHSADQISGPPVPPPLPPPPAAVLLPLTVEALSAPSAPVSVASNDGQIHSGDHSRKADHADADPNSTQDSVSAVVLPVVTTGDQSVLLKYIQEDIASTGETEGKASSFNSRNSRKKSTEDTAGKRKPIAIPRSNSGDPGKNNGDHGPKIERSHAGGGSTGQYFIKGGTEAAAPHIQTTVDLSQKVASGMIEVGVVHAPVTAEGPRSVDLRSEVTRIKDQELQDEFRKLELETARYEHELQQMSLPSLSSNSYRKEHVASAIEQQQQQQQHRTVSVATESSSQVRSSSSSNTAMTTDVRMRNGSTIPVPLPNRNINDGNNKLYHEWQNKMKDREVRLVQQTGSSLQQQKETTSNPLPMAPPIVPAPPNVEEEHVTMKVKDRVREFMASEAAKCESRPMIRGNDSPSRIPLPTGKLLSSTSKNGIQSTLEQGDDSVEVKVNVAALIATHQEKQQLQKSSSFTSSNVPIKCKSKNICMIAAAPKELVSIAAAQPSLPDEASEAAIISVSDKCQQFEHRIRQISIGSEDAQQTRQRQQLKGTVNASVHHDACDAGREGFCFFEADLLHEIDHALVLAKDFLFSRDTTVKIGPKFKANSSNLGVWSPFNRSTEVLTKEELAERTSNSKVSEPLQPVWVPRSAPPSPAPERREFRPIGFESPTPSRRALASPSPAAVAAPWTQPGYTPPLAVSDSKLNPSSNASSSIRCGTSISTPSQPQGYGQQVRFAPQPRSAVGAVQQEPTINSLLKSKGYPYKSSGYQSEPEPNYDSDYTIKYSTLDRRRTPIGLSPTSYNKALKEQGYESDSTLVFRKREPLASAALSPVEQKQYYKTMQAGGEIPLQGFRKPAPEKPKDCPAGADEASEVDLKVEISEEATIDHPSSSTMSRCTNPFLVGSSHEIACYPITSISRPLDMFGAFPQEIRSFVPVAPPAPPSRKSSRSNSTLKIMSQVKTNHYDKRSTLETTRNTVASIGPRTVRKIDHYRSKSAGPQLFAATSNSSLAKEEKNHENSTRVATNKRYPSPTHQRKSSPSPVAFGRGISKERTFAEEKKRIEQKLPKVVSVSTSILRNPELRSPNEVKRALRSSYLSQEEASTREKYATISSRSSLKRFSSNGTFRSASSMYSSTKSLNKSVSPVLIHKKDDRSFKASMVSSVNRSKELPSARKAHARGKPTVGTSPNVTIRTSFQKASKAFGLKSKTASSQSLARTSSTYSIDSTSSKRKSRVSYIPSTLSTLARGNGDVKVRVSGSSNLDRVPHLKSRISSDTKKAGQFVGSCYSEHIVEQTENVRTDSFFQNLFLKGSGNSGATPELGEASVSGSVLEKARMWNSLTCKSEPSLKQPNYYLTQARPVSSSKFRTMEYRGAKSKHAADEDRRQRPVGEIVDHITRYESLVKLTEHEDNQEQPQQQFGYVRGRRMKIDYSIHERSLSEPTKLSNAAGTTATTTTTRVIQEELVSTGAPRTIVGRQVESTTRSSRSPSCRRIQTLKGEGHVRKIVRARSLSSNERKHQQKSDQALVRTHSLNLNAGEPGTSVSRARFRELNSFYSSLERLGQLEYVTSCSSSDLRSRRPREEEIIDFDLWKRVREHEKAERELWQLKNKLKQDQKERDFFFLPRDPEEVRWNSDLDTGLRNREKSVEDLKCVLNQQALAFEDAKRRQLEVSKDHYKPLWRGSSVVDVANQMEEKYAAASEKKDEPQSLDSATTGKRYGVISSTLLSTLSTEQMRKLKSQLSEIYSSGSQKEPEEQEKTSSTVLMRTEERAEHEYIINVPERASRLESLLKVRSHSMLTKDQMNASYLEVSEHNKKSLVDMQKSFASKSAPRAINRASNEEEAIQRATLSRTLCQELKDKILEKHHTLPSLGKNRKDRSRPTILPTEHRFHSLDGGLKKIEGVNEIKKPKQPKYDRESAKEQPQPQCCDTESISSETSNKTVIFRNSVGSMPVETLVEQDIRSKIKYFEEKQGEETPIVTVYHAREDSSPSEDEMGDRRDGRTDSGQRGTETAITLSQSFTDLKDLFGEKRSVSCSYTTSSKCSAPQSVTPKNFTFRSRSSTPDYATCIQTGEVKKIKDKFESLDGSVWCHRSDSPSINQRQYQSDSELNRPFEEVTELSKEKQDQVTTIVRQHESGDVSRMTHKYETQSRVARCRKRKERVISPILKHPSLRKDDRFMPHINVISKTASLKREIKPTSRSSQQHSKTAKHHSVHDESVDGKSPKARRSASSGSEEIEKLKSKFELPSVENDKNLSLLGKMYTSVPDIRELKDICGYLSGEWIAHQFPKPADNARPLTASDQPTGTLPDKQHAVPCKQLSTSSNRHQRRSALPLRSNSSSPPRQNASVSVFLKQFYNSRQCDDGDIGLRSKHRFVSDRQLEAEMLWRKIQAMTGSATVKPTVSFEAHLTQPSRSERKEELGQPGDGRFTDGLSYLEALLNVRTLLSSVEFTRANKSPRRYIESDVNIHYKTPIRFEYKEPIPDDELAYRQAEHMRRVYQEERRRKYINELEDMHSRRHADNILPSQKSPIPLNRYDDFAADLSPKPLQQQQPKTIARALYNFQGQSIRELSFRKGDIIYLRRQIDKNWYEGEHNATVGLLPANYIEILTKDNVNLNAKPLPRKPTREGKARAKFNFTAQTAVELSLLKGELVTLTRRVDENWFEGKIGSKKGIFPVSYILTDIDGAESYEIEPIVKAATQSFTTHYGSNGRISPGIVRETKTVQKTEVLHVDTSNEPISYRALYNYKPQNTDELELHEGDIVYVLEKCDDGWYVGTSARTGCFGTFPGNYVNKLFFVDNYSTMDDDDDVCLDYDWSSDAVSVKSIGSDSSRSDDMDHNGERLSLAYERLSQIPRKIAEKFSRTTTILDLSYNEIKDLSFLVHFRQLNTLILDKNSRPDERTLPSLPNLELLWLNNCDIGNLQNWIYRIRECCPSLKYLSLMGNPSATSSFNGNSTLEHNDYRLFVISILPQLRYLDDSEVTMSQRAQAKSFKHTYNLNQGQYNIFETAGRRLQSPGMVPVPSQITNIAPTTTMTSQKKNRKRRSGPTPSDNS</sequence>
<evidence type="ECO:0000313" key="5">
    <source>
        <dbReference type="EnsemblMetazoa" id="AALB006236-PA"/>
    </source>
</evidence>
<feature type="region of interest" description="Disordered" evidence="3">
    <location>
        <begin position="2525"/>
        <end position="2552"/>
    </location>
</feature>
<reference evidence="5" key="2">
    <citation type="submission" date="2022-08" db="UniProtKB">
        <authorList>
            <consortium name="EnsemblMetazoa"/>
        </authorList>
    </citation>
    <scope>IDENTIFICATION</scope>
    <source>
        <strain evidence="5">STECLA/ALBI9_A</strain>
    </source>
</reference>
<dbReference type="SMART" id="SM00446">
    <property type="entry name" value="LRRcap"/>
    <property type="match status" value="1"/>
</dbReference>
<dbReference type="STRING" id="7167.A0A182FI92"/>
<dbReference type="InterPro" id="IPR001452">
    <property type="entry name" value="SH3_domain"/>
</dbReference>
<feature type="region of interest" description="Disordered" evidence="3">
    <location>
        <begin position="1390"/>
        <end position="1414"/>
    </location>
</feature>
<reference evidence="5 6" key="1">
    <citation type="journal article" date="2017" name="G3 (Bethesda)">
        <title>The Physical Genome Mapping of Anopheles albimanus Corrected Scaffold Misassemblies and Identified Interarm Rearrangements in Genus Anopheles.</title>
        <authorList>
            <person name="Artemov G.N."/>
            <person name="Peery A.N."/>
            <person name="Jiang X."/>
            <person name="Tu Z."/>
            <person name="Stegniy V.N."/>
            <person name="Sharakhova M.V."/>
            <person name="Sharakhov I.V."/>
        </authorList>
    </citation>
    <scope>NUCLEOTIDE SEQUENCE [LARGE SCALE GENOMIC DNA]</scope>
    <source>
        <strain evidence="5 6">ALBI9_A</strain>
    </source>
</reference>
<feature type="region of interest" description="Disordered" evidence="3">
    <location>
        <begin position="2674"/>
        <end position="2694"/>
    </location>
</feature>
<dbReference type="SUPFAM" id="SSF52058">
    <property type="entry name" value="L domain-like"/>
    <property type="match status" value="1"/>
</dbReference>
<feature type="compositionally biased region" description="Basic and acidic residues" evidence="3">
    <location>
        <begin position="2755"/>
        <end position="2764"/>
    </location>
</feature>
<organism evidence="5 6">
    <name type="scientific">Anopheles albimanus</name>
    <name type="common">New world malaria mosquito</name>
    <dbReference type="NCBI Taxonomy" id="7167"/>
    <lineage>
        <taxon>Eukaryota</taxon>
        <taxon>Metazoa</taxon>
        <taxon>Ecdysozoa</taxon>
        <taxon>Arthropoda</taxon>
        <taxon>Hexapoda</taxon>
        <taxon>Insecta</taxon>
        <taxon>Pterygota</taxon>
        <taxon>Neoptera</taxon>
        <taxon>Endopterygota</taxon>
        <taxon>Diptera</taxon>
        <taxon>Nematocera</taxon>
        <taxon>Culicoidea</taxon>
        <taxon>Culicidae</taxon>
        <taxon>Anophelinae</taxon>
        <taxon>Anopheles</taxon>
    </lineage>
</organism>
<feature type="domain" description="SH3" evidence="4">
    <location>
        <begin position="3166"/>
        <end position="3225"/>
    </location>
</feature>
<name>A0A182FI92_ANOAL</name>
<evidence type="ECO:0000256" key="3">
    <source>
        <dbReference type="SAM" id="MobiDB-lite"/>
    </source>
</evidence>
<feature type="compositionally biased region" description="Polar residues" evidence="3">
    <location>
        <begin position="1492"/>
        <end position="1503"/>
    </location>
</feature>
<feature type="domain" description="SH3" evidence="4">
    <location>
        <begin position="3092"/>
        <end position="3151"/>
    </location>
</feature>
<feature type="compositionally biased region" description="Low complexity" evidence="3">
    <location>
        <begin position="1210"/>
        <end position="1229"/>
    </location>
</feature>
<feature type="compositionally biased region" description="Polar residues" evidence="3">
    <location>
        <begin position="305"/>
        <end position="321"/>
    </location>
</feature>
<dbReference type="SMART" id="SM00326">
    <property type="entry name" value="SH3"/>
    <property type="match status" value="3"/>
</dbReference>
<feature type="compositionally biased region" description="Polar residues" evidence="3">
    <location>
        <begin position="29"/>
        <end position="58"/>
    </location>
</feature>
<feature type="compositionally biased region" description="Basic and acidic residues" evidence="3">
    <location>
        <begin position="605"/>
        <end position="617"/>
    </location>
</feature>
<feature type="compositionally biased region" description="Polar residues" evidence="3">
    <location>
        <begin position="969"/>
        <end position="983"/>
    </location>
</feature>
<feature type="compositionally biased region" description="Basic and acidic residues" evidence="3">
    <location>
        <begin position="71"/>
        <end position="80"/>
    </location>
</feature>
<feature type="region of interest" description="Disordered" evidence="3">
    <location>
        <begin position="2730"/>
        <end position="2782"/>
    </location>
</feature>
<feature type="compositionally biased region" description="Polar residues" evidence="3">
    <location>
        <begin position="3563"/>
        <end position="3577"/>
    </location>
</feature>
<dbReference type="VEuPathDB" id="VectorBase:AALB20_029020"/>
<feature type="compositionally biased region" description="Basic and acidic residues" evidence="3">
    <location>
        <begin position="286"/>
        <end position="300"/>
    </location>
</feature>
<dbReference type="Gene3D" id="2.30.30.40">
    <property type="entry name" value="SH3 Domains"/>
    <property type="match status" value="3"/>
</dbReference>
<feature type="region of interest" description="Disordered" evidence="3">
    <location>
        <begin position="654"/>
        <end position="719"/>
    </location>
</feature>
<dbReference type="Pfam" id="PF14604">
    <property type="entry name" value="SH3_9"/>
    <property type="match status" value="3"/>
</dbReference>
<protein>
    <recommendedName>
        <fullName evidence="4">SH3 domain-containing protein</fullName>
    </recommendedName>
</protein>
<dbReference type="PANTHER" id="PTHR14167">
    <property type="entry name" value="SH3 DOMAIN-CONTAINING"/>
    <property type="match status" value="1"/>
</dbReference>
<dbReference type="InterPro" id="IPR036028">
    <property type="entry name" value="SH3-like_dom_sf"/>
</dbReference>
<feature type="region of interest" description="Disordered" evidence="3">
    <location>
        <begin position="1"/>
        <end position="81"/>
    </location>
</feature>
<proteinExistence type="predicted"/>
<feature type="region of interest" description="Disordered" evidence="3">
    <location>
        <begin position="2832"/>
        <end position="2885"/>
    </location>
</feature>
<keyword evidence="2" id="KW-0677">Repeat</keyword>
<dbReference type="CDD" id="cd11782">
    <property type="entry name" value="SH3_Sorbs_2"/>
    <property type="match status" value="1"/>
</dbReference>
<dbReference type="PROSITE" id="PS50002">
    <property type="entry name" value="SH3"/>
    <property type="match status" value="3"/>
</dbReference>
<feature type="compositionally biased region" description="Pro residues" evidence="3">
    <location>
        <begin position="911"/>
        <end position="921"/>
    </location>
</feature>
<feature type="region of interest" description="Disordered" evidence="3">
    <location>
        <begin position="1477"/>
        <end position="1590"/>
    </location>
</feature>
<dbReference type="EnsemblMetazoa" id="AALB006236-RA">
    <property type="protein sequence ID" value="AALB006236-PA"/>
    <property type="gene ID" value="AALB006236"/>
</dbReference>
<dbReference type="Pfam" id="PF14580">
    <property type="entry name" value="LRR_9"/>
    <property type="match status" value="1"/>
</dbReference>
<feature type="region of interest" description="Disordered" evidence="3">
    <location>
        <begin position="3562"/>
        <end position="3593"/>
    </location>
</feature>
<dbReference type="Proteomes" id="UP000069272">
    <property type="component" value="Chromosome 3L"/>
</dbReference>
<dbReference type="CDD" id="cd11781">
    <property type="entry name" value="SH3_Sorbs_1"/>
    <property type="match status" value="1"/>
</dbReference>
<dbReference type="VEuPathDB" id="VectorBase:AALB006236"/>
<dbReference type="InterPro" id="IPR003603">
    <property type="entry name" value="U2A'_phosphoprotein32A_C"/>
</dbReference>
<feature type="region of interest" description="Disordered" evidence="3">
    <location>
        <begin position="593"/>
        <end position="625"/>
    </location>
</feature>
<feature type="region of interest" description="Disordered" evidence="3">
    <location>
        <begin position="948"/>
        <end position="984"/>
    </location>
</feature>
<feature type="compositionally biased region" description="Basic and acidic residues" evidence="3">
    <location>
        <begin position="331"/>
        <end position="346"/>
    </location>
</feature>
<evidence type="ECO:0000256" key="1">
    <source>
        <dbReference type="ARBA" id="ARBA00022443"/>
    </source>
</evidence>
<feature type="compositionally biased region" description="Polar residues" evidence="3">
    <location>
        <begin position="895"/>
        <end position="907"/>
    </location>
</feature>
<feature type="domain" description="SH3" evidence="4">
    <location>
        <begin position="3276"/>
        <end position="3337"/>
    </location>
</feature>
<feature type="region of interest" description="Disordered" evidence="3">
    <location>
        <begin position="2284"/>
        <end position="2303"/>
    </location>
</feature>
<feature type="compositionally biased region" description="Basic and acidic residues" evidence="3">
    <location>
        <begin position="1552"/>
        <end position="1561"/>
    </location>
</feature>
<dbReference type="FunFam" id="2.30.30.40:FF:000001">
    <property type="entry name" value="Sorbin and SH3 domain-containing protein 1 isoform 2"/>
    <property type="match status" value="1"/>
</dbReference>
<feature type="compositionally biased region" description="Polar residues" evidence="3">
    <location>
        <begin position="2462"/>
        <end position="2475"/>
    </location>
</feature>